<feature type="transmembrane region" description="Helical" evidence="6">
    <location>
        <begin position="100"/>
        <end position="117"/>
    </location>
</feature>
<comment type="caution">
    <text evidence="8">The sequence shown here is derived from an EMBL/GenBank/DDBJ whole genome shotgun (WGS) entry which is preliminary data.</text>
</comment>
<feature type="domain" description="EamA" evidence="7">
    <location>
        <begin position="4"/>
        <end position="137"/>
    </location>
</feature>
<feature type="transmembrane region" description="Helical" evidence="6">
    <location>
        <begin position="183"/>
        <end position="201"/>
    </location>
</feature>
<feature type="transmembrane region" description="Helical" evidence="6">
    <location>
        <begin position="38"/>
        <end position="55"/>
    </location>
</feature>
<keyword evidence="3 6" id="KW-0812">Transmembrane</keyword>
<dbReference type="Proteomes" id="UP000306441">
    <property type="component" value="Unassembled WGS sequence"/>
</dbReference>
<feature type="domain" description="EamA" evidence="7">
    <location>
        <begin position="153"/>
        <end position="286"/>
    </location>
</feature>
<keyword evidence="9" id="KW-1185">Reference proteome</keyword>
<dbReference type="EMBL" id="SSNY01000017">
    <property type="protein sequence ID" value="THF54618.1"/>
    <property type="molecule type" value="Genomic_DNA"/>
</dbReference>
<evidence type="ECO:0000313" key="8">
    <source>
        <dbReference type="EMBL" id="THF54618.1"/>
    </source>
</evidence>
<dbReference type="InterPro" id="IPR037185">
    <property type="entry name" value="EmrE-like"/>
</dbReference>
<reference evidence="8 9" key="1">
    <citation type="submission" date="2019-04" db="EMBL/GenBank/DDBJ databases">
        <title>Mesorhizobium composti sp. nov., isolated from compost.</title>
        <authorList>
            <person name="Lin S.-Y."/>
            <person name="Hameed A."/>
            <person name="Hsieh Y.-T."/>
            <person name="Young C.-C."/>
        </authorList>
    </citation>
    <scope>NUCLEOTIDE SEQUENCE [LARGE SCALE GENOMIC DNA]</scope>
    <source>
        <strain evidence="8 9">CC-YTH430</strain>
    </source>
</reference>
<feature type="transmembrane region" description="Helical" evidence="6">
    <location>
        <begin position="124"/>
        <end position="141"/>
    </location>
</feature>
<dbReference type="PANTHER" id="PTHR42920">
    <property type="entry name" value="OS03G0707200 PROTEIN-RELATED"/>
    <property type="match status" value="1"/>
</dbReference>
<evidence type="ECO:0000256" key="5">
    <source>
        <dbReference type="ARBA" id="ARBA00023136"/>
    </source>
</evidence>
<evidence type="ECO:0000256" key="4">
    <source>
        <dbReference type="ARBA" id="ARBA00022989"/>
    </source>
</evidence>
<sequence>MHRKAYILLLATMLFWAGNAVAGKLAVGHISPMLLSGLRWMLVIPLLAALGHRHLAADWPVLRPRLWLLMFLGFLGFTVFSVAMYGALLYTTATNVSIEQGGMPVFVFAASFVLFGTRTRPAQFVGFVLSFAGVAVTAIHGDIHRLIHLDVNFGDALMLLAVVAYGIYTAAIKARPQVHWMSLMTVLCLGASLGAVPFIAAEAAAGATILPDATGLAIIVYVVVFPSLAGQALYIRAVELIGANRAGLFINFLPLWGVVLSVLILGEAFEPYHALALLLVLAGVVLAEYSGRKAAALAT</sequence>
<accession>A0ABY2Q1J3</accession>
<evidence type="ECO:0000256" key="6">
    <source>
        <dbReference type="SAM" id="Phobius"/>
    </source>
</evidence>
<gene>
    <name evidence="8" type="ORF">E6C48_21145</name>
</gene>
<keyword evidence="4 6" id="KW-1133">Transmembrane helix</keyword>
<organism evidence="8 9">
    <name type="scientific">Ollibium composti</name>
    <dbReference type="NCBI Taxonomy" id="2675109"/>
    <lineage>
        <taxon>Bacteria</taxon>
        <taxon>Pseudomonadati</taxon>
        <taxon>Pseudomonadota</taxon>
        <taxon>Alphaproteobacteria</taxon>
        <taxon>Hyphomicrobiales</taxon>
        <taxon>Phyllobacteriaceae</taxon>
        <taxon>Ollibium</taxon>
    </lineage>
</organism>
<dbReference type="InterPro" id="IPR051258">
    <property type="entry name" value="Diverse_Substrate_Transporter"/>
</dbReference>
<feature type="transmembrane region" description="Helical" evidence="6">
    <location>
        <begin position="153"/>
        <end position="171"/>
    </location>
</feature>
<dbReference type="RefSeq" id="WP_136360180.1">
    <property type="nucleotide sequence ID" value="NZ_SSNY01000017.1"/>
</dbReference>
<feature type="transmembrane region" description="Helical" evidence="6">
    <location>
        <begin position="272"/>
        <end position="289"/>
    </location>
</feature>
<evidence type="ECO:0000256" key="2">
    <source>
        <dbReference type="ARBA" id="ARBA00022475"/>
    </source>
</evidence>
<feature type="transmembrane region" description="Helical" evidence="6">
    <location>
        <begin position="67"/>
        <end position="88"/>
    </location>
</feature>
<evidence type="ECO:0000256" key="1">
    <source>
        <dbReference type="ARBA" id="ARBA00004651"/>
    </source>
</evidence>
<evidence type="ECO:0000256" key="3">
    <source>
        <dbReference type="ARBA" id="ARBA00022692"/>
    </source>
</evidence>
<dbReference type="SUPFAM" id="SSF103481">
    <property type="entry name" value="Multidrug resistance efflux transporter EmrE"/>
    <property type="match status" value="2"/>
</dbReference>
<feature type="transmembrane region" description="Helical" evidence="6">
    <location>
        <begin position="213"/>
        <end position="234"/>
    </location>
</feature>
<keyword evidence="5 6" id="KW-0472">Membrane</keyword>
<feature type="transmembrane region" description="Helical" evidence="6">
    <location>
        <begin position="246"/>
        <end position="266"/>
    </location>
</feature>
<dbReference type="InterPro" id="IPR000620">
    <property type="entry name" value="EamA_dom"/>
</dbReference>
<dbReference type="Pfam" id="PF00892">
    <property type="entry name" value="EamA"/>
    <property type="match status" value="2"/>
</dbReference>
<name>A0ABY2Q1J3_9HYPH</name>
<proteinExistence type="predicted"/>
<evidence type="ECO:0000259" key="7">
    <source>
        <dbReference type="Pfam" id="PF00892"/>
    </source>
</evidence>
<dbReference type="PANTHER" id="PTHR42920:SF11">
    <property type="entry name" value="INNER MEMBRANE PROTEIN YTFF"/>
    <property type="match status" value="1"/>
</dbReference>
<protein>
    <submittedName>
        <fullName evidence="8">DMT family transporter</fullName>
    </submittedName>
</protein>
<evidence type="ECO:0000313" key="9">
    <source>
        <dbReference type="Proteomes" id="UP000306441"/>
    </source>
</evidence>
<comment type="subcellular location">
    <subcellularLocation>
        <location evidence="1">Cell membrane</location>
        <topology evidence="1">Multi-pass membrane protein</topology>
    </subcellularLocation>
</comment>
<keyword evidence="2" id="KW-1003">Cell membrane</keyword>